<dbReference type="EMBL" id="PQIB02000006">
    <property type="protein sequence ID" value="RLN13150.1"/>
    <property type="molecule type" value="Genomic_DNA"/>
</dbReference>
<proteinExistence type="predicted"/>
<evidence type="ECO:0000313" key="2">
    <source>
        <dbReference type="Proteomes" id="UP000275267"/>
    </source>
</evidence>
<evidence type="ECO:0000313" key="1">
    <source>
        <dbReference type="EMBL" id="RLN13150.1"/>
    </source>
</evidence>
<protein>
    <submittedName>
        <fullName evidence="1">Uncharacterized protein</fullName>
    </submittedName>
</protein>
<accession>A0A3L6S2J4</accession>
<dbReference type="OrthoDB" id="10620636at2759"/>
<gene>
    <name evidence="1" type="ORF">C2845_PM09G21790</name>
</gene>
<name>A0A3L6S2J4_PANMI</name>
<dbReference type="Proteomes" id="UP000275267">
    <property type="component" value="Unassembled WGS sequence"/>
</dbReference>
<comment type="caution">
    <text evidence="1">The sequence shown here is derived from an EMBL/GenBank/DDBJ whole genome shotgun (WGS) entry which is preliminary data.</text>
</comment>
<reference evidence="2" key="1">
    <citation type="journal article" date="2019" name="Nat. Commun.">
        <title>The genome of broomcorn millet.</title>
        <authorList>
            <person name="Zou C."/>
            <person name="Miki D."/>
            <person name="Li D."/>
            <person name="Tang Q."/>
            <person name="Xiao L."/>
            <person name="Rajput S."/>
            <person name="Deng P."/>
            <person name="Jia W."/>
            <person name="Huang R."/>
            <person name="Zhang M."/>
            <person name="Sun Y."/>
            <person name="Hu J."/>
            <person name="Fu X."/>
            <person name="Schnable P.S."/>
            <person name="Li F."/>
            <person name="Zhang H."/>
            <person name="Feng B."/>
            <person name="Zhu X."/>
            <person name="Liu R."/>
            <person name="Schnable J.C."/>
            <person name="Zhu J.-K."/>
            <person name="Zhang H."/>
        </authorList>
    </citation>
    <scope>NUCLEOTIDE SEQUENCE [LARGE SCALE GENOMIC DNA]</scope>
</reference>
<organism evidence="1 2">
    <name type="scientific">Panicum miliaceum</name>
    <name type="common">Proso millet</name>
    <name type="synonym">Broomcorn millet</name>
    <dbReference type="NCBI Taxonomy" id="4540"/>
    <lineage>
        <taxon>Eukaryota</taxon>
        <taxon>Viridiplantae</taxon>
        <taxon>Streptophyta</taxon>
        <taxon>Embryophyta</taxon>
        <taxon>Tracheophyta</taxon>
        <taxon>Spermatophyta</taxon>
        <taxon>Magnoliopsida</taxon>
        <taxon>Liliopsida</taxon>
        <taxon>Poales</taxon>
        <taxon>Poaceae</taxon>
        <taxon>PACMAD clade</taxon>
        <taxon>Panicoideae</taxon>
        <taxon>Panicodae</taxon>
        <taxon>Paniceae</taxon>
        <taxon>Panicinae</taxon>
        <taxon>Panicum</taxon>
        <taxon>Panicum sect. Panicum</taxon>
    </lineage>
</organism>
<keyword evidence="2" id="KW-1185">Reference proteome</keyword>
<dbReference type="AlphaFoldDB" id="A0A3L6S2J4"/>
<sequence length="104" mass="11523">MVQEPAFAILCERKAARPGAMREEPVTFADATYYRQPIIPPLPSRWVTDKPHCSIGTGVAILRHNMSSDDYVLAELYPHQDSQSRLASNKATLFLCGGRLALGH</sequence>